<feature type="transmembrane region" description="Helical" evidence="1">
    <location>
        <begin position="123"/>
        <end position="143"/>
    </location>
</feature>
<gene>
    <name evidence="2" type="ORF">FNK824_LOCUS21441</name>
</gene>
<protein>
    <submittedName>
        <fullName evidence="2">Uncharacterized protein</fullName>
    </submittedName>
</protein>
<evidence type="ECO:0000256" key="1">
    <source>
        <dbReference type="SAM" id="Phobius"/>
    </source>
</evidence>
<sequence length="247" mass="27573">MGLTPIVCIAQDYIQGKPANDLRLCKAILELPDNKTEHLPGYLPFVPGMLVLLTENIATELELSNGTGGIFRQLIYDEPPEDVRYHDQNFPPNTTVSVFGLIDTIFSRTIVYCLIPNGYYQEIGEYITAILFAAIGLFVTFRYSEIGLRVIAWISIIESVGIGIAILFLICTDFTGRHAQNSITKYSVTNQQDNSHAIPKRMGSFMCTIGHIIAFVFWVIIVKLTFKLAKLIGAKKAIAIQQIQRTV</sequence>
<dbReference type="EMBL" id="CAJOBE010004129">
    <property type="protein sequence ID" value="CAF3917676.1"/>
    <property type="molecule type" value="Genomic_DNA"/>
</dbReference>
<comment type="caution">
    <text evidence="2">The sequence shown here is derived from an EMBL/GenBank/DDBJ whole genome shotgun (WGS) entry which is preliminary data.</text>
</comment>
<accession>A0A819IKD3</accession>
<name>A0A819IKD3_9BILA</name>
<evidence type="ECO:0000313" key="3">
    <source>
        <dbReference type="Proteomes" id="UP000663874"/>
    </source>
</evidence>
<evidence type="ECO:0000313" key="2">
    <source>
        <dbReference type="EMBL" id="CAF3917676.1"/>
    </source>
</evidence>
<keyword evidence="1" id="KW-1133">Transmembrane helix</keyword>
<keyword evidence="1" id="KW-0812">Transmembrane</keyword>
<keyword evidence="1" id="KW-0472">Membrane</keyword>
<dbReference type="AlphaFoldDB" id="A0A819IKD3"/>
<dbReference type="Proteomes" id="UP000663874">
    <property type="component" value="Unassembled WGS sequence"/>
</dbReference>
<reference evidence="2" key="1">
    <citation type="submission" date="2021-02" db="EMBL/GenBank/DDBJ databases">
        <authorList>
            <person name="Nowell W R."/>
        </authorList>
    </citation>
    <scope>NUCLEOTIDE SEQUENCE</scope>
</reference>
<proteinExistence type="predicted"/>
<feature type="transmembrane region" description="Helical" evidence="1">
    <location>
        <begin position="203"/>
        <end position="226"/>
    </location>
</feature>
<feature type="transmembrane region" description="Helical" evidence="1">
    <location>
        <begin position="150"/>
        <end position="170"/>
    </location>
</feature>
<organism evidence="2 3">
    <name type="scientific">Rotaria sordida</name>
    <dbReference type="NCBI Taxonomy" id="392033"/>
    <lineage>
        <taxon>Eukaryota</taxon>
        <taxon>Metazoa</taxon>
        <taxon>Spiralia</taxon>
        <taxon>Gnathifera</taxon>
        <taxon>Rotifera</taxon>
        <taxon>Eurotatoria</taxon>
        <taxon>Bdelloidea</taxon>
        <taxon>Philodinida</taxon>
        <taxon>Philodinidae</taxon>
        <taxon>Rotaria</taxon>
    </lineage>
</organism>